<name>A0A395S0M1_FUSSP</name>
<sequence>MVISAAKSSHANQGFLQDRDLRSYYLNTWAISWHELDNEGNRVEDIAFCAEGEIRRGKVEPIDLRAWTLQEHEPASRVLRFGSSQMVWWCARGYKVDGGSVDEEPSAQFFTCKEVEEFYEWQIIVEEFTTRSITKATDRLPALAAIAAEYAERHNIRPDQCPRRTNLSTGAGN</sequence>
<gene>
    <name evidence="1" type="ORF">FSPOR_6975</name>
</gene>
<dbReference type="PANTHER" id="PTHR33112">
    <property type="entry name" value="DOMAIN PROTEIN, PUTATIVE-RELATED"/>
    <property type="match status" value="1"/>
</dbReference>
<dbReference type="Proteomes" id="UP000266152">
    <property type="component" value="Unassembled WGS sequence"/>
</dbReference>
<proteinExistence type="predicted"/>
<reference evidence="1 2" key="1">
    <citation type="journal article" date="2018" name="PLoS Pathog.">
        <title>Evolution of structural diversity of trichothecenes, a family of toxins produced by plant pathogenic and entomopathogenic fungi.</title>
        <authorList>
            <person name="Proctor R.H."/>
            <person name="McCormick S.P."/>
            <person name="Kim H.S."/>
            <person name="Cardoza R.E."/>
            <person name="Stanley A.M."/>
            <person name="Lindo L."/>
            <person name="Kelly A."/>
            <person name="Brown D.W."/>
            <person name="Lee T."/>
            <person name="Vaughan M.M."/>
            <person name="Alexander N.J."/>
            <person name="Busman M."/>
            <person name="Gutierrez S."/>
        </authorList>
    </citation>
    <scope>NUCLEOTIDE SEQUENCE [LARGE SCALE GENOMIC DNA]</scope>
    <source>
        <strain evidence="1 2">NRRL 3299</strain>
    </source>
</reference>
<evidence type="ECO:0000313" key="2">
    <source>
        <dbReference type="Proteomes" id="UP000266152"/>
    </source>
</evidence>
<dbReference type="EMBL" id="PXOF01000098">
    <property type="protein sequence ID" value="RGP65953.1"/>
    <property type="molecule type" value="Genomic_DNA"/>
</dbReference>
<protein>
    <submittedName>
        <fullName evidence="1">Uncharacterized protein</fullName>
    </submittedName>
</protein>
<evidence type="ECO:0000313" key="1">
    <source>
        <dbReference type="EMBL" id="RGP65953.1"/>
    </source>
</evidence>
<accession>A0A395S0M1</accession>
<comment type="caution">
    <text evidence="1">The sequence shown here is derived from an EMBL/GenBank/DDBJ whole genome shotgun (WGS) entry which is preliminary data.</text>
</comment>
<dbReference type="PANTHER" id="PTHR33112:SF16">
    <property type="entry name" value="HETEROKARYON INCOMPATIBILITY DOMAIN-CONTAINING PROTEIN"/>
    <property type="match status" value="1"/>
</dbReference>
<organism evidence="1 2">
    <name type="scientific">Fusarium sporotrichioides</name>
    <dbReference type="NCBI Taxonomy" id="5514"/>
    <lineage>
        <taxon>Eukaryota</taxon>
        <taxon>Fungi</taxon>
        <taxon>Dikarya</taxon>
        <taxon>Ascomycota</taxon>
        <taxon>Pezizomycotina</taxon>
        <taxon>Sordariomycetes</taxon>
        <taxon>Hypocreomycetidae</taxon>
        <taxon>Hypocreales</taxon>
        <taxon>Nectriaceae</taxon>
        <taxon>Fusarium</taxon>
    </lineage>
</organism>
<keyword evidence="2" id="KW-1185">Reference proteome</keyword>
<dbReference type="AlphaFoldDB" id="A0A395S0M1"/>
<dbReference type="STRING" id="5514.A0A395S0M1"/>